<comment type="catalytic activity">
    <reaction evidence="5">
        <text>queuosine 5'-phosphate + H2O = queuine + D-ribose 5-phosphate</text>
        <dbReference type="Rhea" id="RHEA:75387"/>
        <dbReference type="ChEBI" id="CHEBI:15377"/>
        <dbReference type="ChEBI" id="CHEBI:17433"/>
        <dbReference type="ChEBI" id="CHEBI:78346"/>
        <dbReference type="ChEBI" id="CHEBI:194371"/>
    </reaction>
    <physiologicalReaction direction="left-to-right" evidence="5">
        <dbReference type="Rhea" id="RHEA:75388"/>
    </physiologicalReaction>
</comment>
<keyword evidence="1" id="KW-0378">Hydrolase</keyword>
<evidence type="ECO:0000256" key="1">
    <source>
        <dbReference type="ARBA" id="ARBA00022801"/>
    </source>
</evidence>
<name>E1K157_SOLFR</name>
<keyword evidence="7" id="KW-1185">Reference proteome</keyword>
<comment type="similarity">
    <text evidence="2">Belongs to the QNG1 protein family.</text>
</comment>
<dbReference type="STRING" id="596151.DesfrDRAFT_3607"/>
<dbReference type="eggNOG" id="ENOG502ZJ84">
    <property type="taxonomic scope" value="Bacteria"/>
</dbReference>
<organism evidence="6 7">
    <name type="scientific">Solidesulfovibrio fructosivorans JJ]</name>
    <dbReference type="NCBI Taxonomy" id="596151"/>
    <lineage>
        <taxon>Bacteria</taxon>
        <taxon>Pseudomonadati</taxon>
        <taxon>Thermodesulfobacteriota</taxon>
        <taxon>Desulfovibrionia</taxon>
        <taxon>Desulfovibrionales</taxon>
        <taxon>Desulfovibrionaceae</taxon>
        <taxon>Solidesulfovibrio</taxon>
    </lineage>
</organism>
<accession>E1K157</accession>
<dbReference type="PANTHER" id="PTHR21314">
    <property type="entry name" value="QUEUOSINE 5'-PHOSPHATE N-GLYCOSYLASE_HYDROLASE-RELATED"/>
    <property type="match status" value="1"/>
</dbReference>
<dbReference type="EMBL" id="AECZ01000036">
    <property type="protein sequence ID" value="EFL49684.1"/>
    <property type="molecule type" value="Genomic_DNA"/>
</dbReference>
<dbReference type="Proteomes" id="UP000006250">
    <property type="component" value="Unassembled WGS sequence"/>
</dbReference>
<evidence type="ECO:0000313" key="6">
    <source>
        <dbReference type="EMBL" id="EFL49684.1"/>
    </source>
</evidence>
<evidence type="ECO:0000313" key="7">
    <source>
        <dbReference type="Proteomes" id="UP000006250"/>
    </source>
</evidence>
<evidence type="ECO:0000256" key="2">
    <source>
        <dbReference type="ARBA" id="ARBA00035119"/>
    </source>
</evidence>
<evidence type="ECO:0000256" key="3">
    <source>
        <dbReference type="ARBA" id="ARBA00035306"/>
    </source>
</evidence>
<dbReference type="RefSeq" id="WP_005996257.1">
    <property type="nucleotide sequence ID" value="NZ_AECZ01000036.1"/>
</dbReference>
<proteinExistence type="inferred from homology"/>
<dbReference type="AlphaFoldDB" id="E1K157"/>
<evidence type="ECO:0000256" key="4">
    <source>
        <dbReference type="ARBA" id="ARBA00035393"/>
    </source>
</evidence>
<reference evidence="6 7" key="1">
    <citation type="submission" date="2010-08" db="EMBL/GenBank/DDBJ databases">
        <title>The draft genome of Desulfovibrio fructosovorans JJ.</title>
        <authorList>
            <consortium name="US DOE Joint Genome Institute (JGI-PGF)"/>
            <person name="Lucas S."/>
            <person name="Copeland A."/>
            <person name="Lapidus A."/>
            <person name="Cheng J.-F."/>
            <person name="Bruce D."/>
            <person name="Goodwin L."/>
            <person name="Pitluck S."/>
            <person name="Land M.L."/>
            <person name="Hauser L."/>
            <person name="Chang Y.-J."/>
            <person name="Jeffries C."/>
            <person name="Wall J.D."/>
            <person name="Stahl D.A."/>
            <person name="Arkin A.P."/>
            <person name="Dehal P."/>
            <person name="Stolyar S.M."/>
            <person name="Hazen T.C."/>
            <person name="Woyke T.J."/>
        </authorList>
    </citation>
    <scope>NUCLEOTIDE SEQUENCE [LARGE SCALE GENOMIC DNA]</scope>
    <source>
        <strain evidence="6 7">JJ</strain>
    </source>
</reference>
<dbReference type="InterPro" id="IPR019438">
    <property type="entry name" value="Q_salvage"/>
</dbReference>
<dbReference type="Pfam" id="PF10343">
    <property type="entry name" value="Q_salvage"/>
    <property type="match status" value="1"/>
</dbReference>
<comment type="caution">
    <text evidence="6">The sequence shown here is derived from an EMBL/GenBank/DDBJ whole genome shotgun (WGS) entry which is preliminary data.</text>
</comment>
<dbReference type="GO" id="GO:0016787">
    <property type="term" value="F:hydrolase activity"/>
    <property type="evidence" value="ECO:0007669"/>
    <property type="project" value="UniProtKB-KW"/>
</dbReference>
<protein>
    <recommendedName>
        <fullName evidence="3">Queuosine 5'-phosphate N-glycosylase/hydrolase</fullName>
    </recommendedName>
    <alternativeName>
        <fullName evidence="4">Queuosine-nucleotide N-glycosylase/hydrolase</fullName>
    </alternativeName>
</protein>
<dbReference type="PANTHER" id="PTHR21314:SF0">
    <property type="entry name" value="QUEUOSINE 5'-PHOSPHATE N-GLYCOSYLASE_HYDROLASE"/>
    <property type="match status" value="1"/>
</dbReference>
<evidence type="ECO:0000256" key="5">
    <source>
        <dbReference type="ARBA" id="ARBA00048204"/>
    </source>
</evidence>
<gene>
    <name evidence="6" type="ORF">DesfrDRAFT_3607</name>
</gene>
<dbReference type="OrthoDB" id="145736at2"/>
<sequence>MSASLFRRIRDETARVCRTARFVTINDEAIPAYAAGLDLAALAAPRHDPKSHYLGHGADTALFFLILDAVNFGSGYFPHLRKVPGRSGYFTVATRLTERFTAKGPLHADALLAMTPHAAAKLFQQDGANPVAMELMGLFARALQDLGRLLEQEYGGSAPRLIEAASGSAQRLCRILAQMELFRDEQPYMGQATAFYKRAQLTAADLAVAFDGQGPGRFDDLGELTVFADNLVPHVLRLDGILRFEAGLAARIAVGELLEKDSPQEVEMRAATVQAVERIAAALRERGQEASPLQLDFLLWNKGQRPASKAVPRPRCRTWYY</sequence>
<dbReference type="GO" id="GO:0006400">
    <property type="term" value="P:tRNA modification"/>
    <property type="evidence" value="ECO:0007669"/>
    <property type="project" value="TreeGrafter"/>
</dbReference>